<comment type="subcellular location">
    <subcellularLocation>
        <location evidence="1">Membrane</location>
        <topology evidence="1">Multi-pass membrane protein</topology>
    </subcellularLocation>
</comment>
<proteinExistence type="inferred from homology"/>
<dbReference type="PANTHER" id="PTHR32089">
    <property type="entry name" value="METHYL-ACCEPTING CHEMOTAXIS PROTEIN MCPB"/>
    <property type="match status" value="1"/>
</dbReference>
<keyword evidence="12" id="KW-1185">Reference proteome</keyword>
<dbReference type="SUPFAM" id="SSF58104">
    <property type="entry name" value="Methyl-accepting chemotaxis protein (MCP) signaling domain"/>
    <property type="match status" value="1"/>
</dbReference>
<organism evidence="11 12">
    <name type="scientific">Neiella marina</name>
    <dbReference type="NCBI Taxonomy" id="508461"/>
    <lineage>
        <taxon>Bacteria</taxon>
        <taxon>Pseudomonadati</taxon>
        <taxon>Pseudomonadota</taxon>
        <taxon>Gammaproteobacteria</taxon>
        <taxon>Alteromonadales</taxon>
        <taxon>Echinimonadaceae</taxon>
        <taxon>Neiella</taxon>
    </lineage>
</organism>
<dbReference type="CDD" id="cd11386">
    <property type="entry name" value="MCP_signal"/>
    <property type="match status" value="1"/>
</dbReference>
<dbReference type="SMART" id="SM00304">
    <property type="entry name" value="HAMP"/>
    <property type="match status" value="2"/>
</dbReference>
<keyword evidence="2 8" id="KW-0812">Transmembrane</keyword>
<feature type="transmembrane region" description="Helical" evidence="8">
    <location>
        <begin position="13"/>
        <end position="35"/>
    </location>
</feature>
<dbReference type="GO" id="GO:0016020">
    <property type="term" value="C:membrane"/>
    <property type="evidence" value="ECO:0007669"/>
    <property type="project" value="UniProtKB-SubCell"/>
</dbReference>
<dbReference type="OrthoDB" id="49457at2"/>
<feature type="domain" description="HAMP" evidence="10">
    <location>
        <begin position="208"/>
        <end position="262"/>
    </location>
</feature>
<evidence type="ECO:0000259" key="9">
    <source>
        <dbReference type="PROSITE" id="PS50111"/>
    </source>
</evidence>
<dbReference type="GO" id="GO:0006935">
    <property type="term" value="P:chemotaxis"/>
    <property type="evidence" value="ECO:0007669"/>
    <property type="project" value="InterPro"/>
</dbReference>
<evidence type="ECO:0000256" key="1">
    <source>
        <dbReference type="ARBA" id="ARBA00004141"/>
    </source>
</evidence>
<dbReference type="Pfam" id="PF00672">
    <property type="entry name" value="HAMP"/>
    <property type="match status" value="1"/>
</dbReference>
<evidence type="ECO:0000256" key="3">
    <source>
        <dbReference type="ARBA" id="ARBA00022989"/>
    </source>
</evidence>
<comment type="similarity">
    <text evidence="6">Belongs to the methyl-accepting chemotaxis (MCP) protein family.</text>
</comment>
<dbReference type="PRINTS" id="PR00260">
    <property type="entry name" value="CHEMTRNSDUCR"/>
</dbReference>
<keyword evidence="5 7" id="KW-0807">Transducer</keyword>
<evidence type="ECO:0000259" key="10">
    <source>
        <dbReference type="PROSITE" id="PS50885"/>
    </source>
</evidence>
<evidence type="ECO:0000313" key="12">
    <source>
        <dbReference type="Proteomes" id="UP000619743"/>
    </source>
</evidence>
<dbReference type="CDD" id="cd06225">
    <property type="entry name" value="HAMP"/>
    <property type="match status" value="1"/>
</dbReference>
<dbReference type="Pfam" id="PF00015">
    <property type="entry name" value="MCPsignal"/>
    <property type="match status" value="1"/>
</dbReference>
<dbReference type="RefSeq" id="WP_087504891.1">
    <property type="nucleotide sequence ID" value="NZ_BMDX01000003.1"/>
</dbReference>
<dbReference type="Proteomes" id="UP000619743">
    <property type="component" value="Unassembled WGS sequence"/>
</dbReference>
<dbReference type="AlphaFoldDB" id="A0A8J2U320"/>
<evidence type="ECO:0000313" key="11">
    <source>
        <dbReference type="EMBL" id="GGA68903.1"/>
    </source>
</evidence>
<dbReference type="GO" id="GO:0004888">
    <property type="term" value="F:transmembrane signaling receptor activity"/>
    <property type="evidence" value="ECO:0007669"/>
    <property type="project" value="InterPro"/>
</dbReference>
<dbReference type="PROSITE" id="PS50111">
    <property type="entry name" value="CHEMOTAXIS_TRANSDUC_2"/>
    <property type="match status" value="1"/>
</dbReference>
<dbReference type="EMBL" id="BMDX01000003">
    <property type="protein sequence ID" value="GGA68903.1"/>
    <property type="molecule type" value="Genomic_DNA"/>
</dbReference>
<feature type="domain" description="Methyl-accepting transducer" evidence="9">
    <location>
        <begin position="267"/>
        <end position="503"/>
    </location>
</feature>
<evidence type="ECO:0000256" key="6">
    <source>
        <dbReference type="ARBA" id="ARBA00029447"/>
    </source>
</evidence>
<reference evidence="12" key="1">
    <citation type="journal article" date="2019" name="Int. J. Syst. Evol. Microbiol.">
        <title>The Global Catalogue of Microorganisms (GCM) 10K type strain sequencing project: providing services to taxonomists for standard genome sequencing and annotation.</title>
        <authorList>
            <consortium name="The Broad Institute Genomics Platform"/>
            <consortium name="The Broad Institute Genome Sequencing Center for Infectious Disease"/>
            <person name="Wu L."/>
            <person name="Ma J."/>
        </authorList>
    </citation>
    <scope>NUCLEOTIDE SEQUENCE [LARGE SCALE GENOMIC DNA]</scope>
    <source>
        <strain evidence="12">CGMCC 1.10130</strain>
    </source>
</reference>
<dbReference type="GO" id="GO:0007165">
    <property type="term" value="P:signal transduction"/>
    <property type="evidence" value="ECO:0007669"/>
    <property type="project" value="UniProtKB-KW"/>
</dbReference>
<keyword evidence="3 8" id="KW-1133">Transmembrane helix</keyword>
<evidence type="ECO:0000256" key="2">
    <source>
        <dbReference type="ARBA" id="ARBA00022692"/>
    </source>
</evidence>
<dbReference type="PROSITE" id="PS50885">
    <property type="entry name" value="HAMP"/>
    <property type="match status" value="1"/>
</dbReference>
<evidence type="ECO:0000256" key="4">
    <source>
        <dbReference type="ARBA" id="ARBA00023136"/>
    </source>
</evidence>
<evidence type="ECO:0000256" key="8">
    <source>
        <dbReference type="SAM" id="Phobius"/>
    </source>
</evidence>
<keyword evidence="4 8" id="KW-0472">Membrane</keyword>
<dbReference type="FunFam" id="1.10.287.950:FF:000001">
    <property type="entry name" value="Methyl-accepting chemotaxis sensory transducer"/>
    <property type="match status" value="1"/>
</dbReference>
<dbReference type="SMART" id="SM00283">
    <property type="entry name" value="MA"/>
    <property type="match status" value="1"/>
</dbReference>
<feature type="transmembrane region" description="Helical" evidence="8">
    <location>
        <begin position="189"/>
        <end position="210"/>
    </location>
</feature>
<dbReference type="Gene3D" id="1.10.287.950">
    <property type="entry name" value="Methyl-accepting chemotaxis protein"/>
    <property type="match status" value="1"/>
</dbReference>
<dbReference type="InterPro" id="IPR003660">
    <property type="entry name" value="HAMP_dom"/>
</dbReference>
<dbReference type="PANTHER" id="PTHR32089:SF119">
    <property type="entry name" value="METHYL-ACCEPTING CHEMOTAXIS PROTEIN CTPL"/>
    <property type="match status" value="1"/>
</dbReference>
<evidence type="ECO:0000256" key="5">
    <source>
        <dbReference type="ARBA" id="ARBA00023224"/>
    </source>
</evidence>
<evidence type="ECO:0000256" key="7">
    <source>
        <dbReference type="PROSITE-ProRule" id="PRU00284"/>
    </source>
</evidence>
<accession>A0A8J2U320</accession>
<dbReference type="InterPro" id="IPR004089">
    <property type="entry name" value="MCPsignal_dom"/>
</dbReference>
<comment type="caution">
    <text evidence="11">The sequence shown here is derived from an EMBL/GenBank/DDBJ whole genome shotgun (WGS) entry which is preliminary data.</text>
</comment>
<dbReference type="InterPro" id="IPR004090">
    <property type="entry name" value="Chemotax_Me-accpt_rcpt"/>
</dbReference>
<name>A0A8J2U320_9GAMM</name>
<protein>
    <recommendedName>
        <fullName evidence="13">Methyl-accepting chemotaxis protein</fullName>
    </recommendedName>
</protein>
<evidence type="ECO:0008006" key="13">
    <source>
        <dbReference type="Google" id="ProtNLM"/>
    </source>
</evidence>
<sequence>MTFLNYLSVRNKIFLISVFALIGFLILMFVSASAANRSNQILHQVRTIYYPVLERATFNNVQLERIAEGLNTAVTIGDEESLQLTDSQFDALLESLASQKQLVSYRADEVSQIEQQAKNYYQQSRSIAASMIDGTADFATIGAKAADTANKLSALQGLLDDFQQQSQNKFHGLIDELNQRGETSLQTTLVTGVIAILVIVAITLVISAKISTNLKQLTRSLRDIAEGDGDMTVRIEYVGRDEMAKLVHFFNLFLDKMQQSLSEALSTIEELSRVADQLAHASTETNEQIGSQGQAIAQTTQALNELFGSVKHIAEHASEASEAASKADQEAVSGSNVVNSTIDSINRLADEMQSTASVIADLESYTNNVGDILEAIRGIADQTNLLALNAAIEAARAGEQGRGFAVVADEVRTLASRTQESTHEIQSVLEELQSTAKSAVEAMDRGNTMATSSVQQSSSAGQSLATITEKVAAITVVNDQIATATGEQHQTSQQIQDLVDQIQQMAQQATTSTSELDQISQSIRTVTQKLTSVTGQFKV</sequence>
<gene>
    <name evidence="11" type="ORF">GCM10011369_08160</name>
</gene>